<evidence type="ECO:0000313" key="1">
    <source>
        <dbReference type="EMBL" id="CAL8071063.1"/>
    </source>
</evidence>
<accession>A0ABP1PM32</accession>
<keyword evidence="2" id="KW-1185">Reference proteome</keyword>
<comment type="caution">
    <text evidence="1">The sequence shown here is derived from an EMBL/GenBank/DDBJ whole genome shotgun (WGS) entry which is preliminary data.</text>
</comment>
<organism evidence="1 2">
    <name type="scientific">Orchesella dallaii</name>
    <dbReference type="NCBI Taxonomy" id="48710"/>
    <lineage>
        <taxon>Eukaryota</taxon>
        <taxon>Metazoa</taxon>
        <taxon>Ecdysozoa</taxon>
        <taxon>Arthropoda</taxon>
        <taxon>Hexapoda</taxon>
        <taxon>Collembola</taxon>
        <taxon>Entomobryomorpha</taxon>
        <taxon>Entomobryoidea</taxon>
        <taxon>Orchesellidae</taxon>
        <taxon>Orchesellinae</taxon>
        <taxon>Orchesella</taxon>
    </lineage>
</organism>
<name>A0ABP1PM32_9HEXA</name>
<dbReference type="EMBL" id="CAXLJM020000004">
    <property type="protein sequence ID" value="CAL8071063.1"/>
    <property type="molecule type" value="Genomic_DNA"/>
</dbReference>
<proteinExistence type="predicted"/>
<gene>
    <name evidence="1" type="ORF">ODALV1_LOCUS1547</name>
</gene>
<evidence type="ECO:0000313" key="2">
    <source>
        <dbReference type="Proteomes" id="UP001642540"/>
    </source>
</evidence>
<protein>
    <submittedName>
        <fullName evidence="1">Uncharacterized protein</fullName>
    </submittedName>
</protein>
<dbReference type="Proteomes" id="UP001642540">
    <property type="component" value="Unassembled WGS sequence"/>
</dbReference>
<reference evidence="1 2" key="1">
    <citation type="submission" date="2024-08" db="EMBL/GenBank/DDBJ databases">
        <authorList>
            <person name="Cucini C."/>
            <person name="Frati F."/>
        </authorList>
    </citation>
    <scope>NUCLEOTIDE SEQUENCE [LARGE SCALE GENOMIC DNA]</scope>
</reference>
<sequence length="277" mass="31243">MPPKCYKAGLQGPCQTHQVLLQIQTTSNHGICVNTSSNVFDYTTGYELKTQQQSKSVICATRNPDAVIDEVEETTLIKLTKRKRRVPVTHGNQRETYNKNFSNDISRNSFLVIAIYLPSPAATSTASTYGGNSWNISTENCPPSSQVGDSVWLLYGMPPKCYETGLQGPCKSHQIFQRINSHSNYGVCMLRSSTVSHPQKLLNEEEKKLREMQYLREELSSCRRQLRMKISEGEIDSPDGSQGGGYVWIRRNRCPNGQFFSRISKKCIERNLGTISF</sequence>